<dbReference type="InParanoid" id="C5WUV1"/>
<dbReference type="SUPFAM" id="SSF57850">
    <property type="entry name" value="RING/U-box"/>
    <property type="match status" value="1"/>
</dbReference>
<dbReference type="EC" id="2.3.2.27" evidence="2"/>
<protein>
    <recommendedName>
        <fullName evidence="2">RING-type E3 ubiquitin transferase</fullName>
        <ecNumber evidence="2">2.3.2.27</ecNumber>
    </recommendedName>
</protein>
<comment type="similarity">
    <text evidence="6">Belongs to the RING-type zinc finger family. ATL subfamily.</text>
</comment>
<evidence type="ECO:0000256" key="3">
    <source>
        <dbReference type="ARBA" id="ARBA00022723"/>
    </source>
</evidence>
<evidence type="ECO:0000313" key="11">
    <source>
        <dbReference type="Proteomes" id="UP000000768"/>
    </source>
</evidence>
<dbReference type="KEGG" id="sbi:8057640"/>
<accession>C5WUV1</accession>
<evidence type="ECO:0000256" key="5">
    <source>
        <dbReference type="ARBA" id="ARBA00022833"/>
    </source>
</evidence>
<dbReference type="SMART" id="SM00184">
    <property type="entry name" value="RING"/>
    <property type="match status" value="1"/>
</dbReference>
<dbReference type="Pfam" id="PF13639">
    <property type="entry name" value="zf-RING_2"/>
    <property type="match status" value="1"/>
</dbReference>
<dbReference type="Gramene" id="EER92733">
    <property type="protein sequence ID" value="EER92733"/>
    <property type="gene ID" value="SORBI_3001G476900"/>
</dbReference>
<dbReference type="GO" id="GO:0008270">
    <property type="term" value="F:zinc ion binding"/>
    <property type="evidence" value="ECO:0007669"/>
    <property type="project" value="UniProtKB-KW"/>
</dbReference>
<keyword evidence="5" id="KW-0862">Zinc</keyword>
<dbReference type="Gene3D" id="3.30.40.10">
    <property type="entry name" value="Zinc/RING finger domain, C3HC4 (zinc finger)"/>
    <property type="match status" value="1"/>
</dbReference>
<dbReference type="GO" id="GO:0005737">
    <property type="term" value="C:cytoplasm"/>
    <property type="evidence" value="ECO:0000318"/>
    <property type="project" value="GO_Central"/>
</dbReference>
<keyword evidence="4 7" id="KW-0863">Zinc-finger</keyword>
<dbReference type="PANTHER" id="PTHR14155">
    <property type="entry name" value="RING FINGER DOMAIN-CONTAINING"/>
    <property type="match status" value="1"/>
</dbReference>
<keyword evidence="11" id="KW-1185">Reference proteome</keyword>
<evidence type="ECO:0000256" key="1">
    <source>
        <dbReference type="ARBA" id="ARBA00000900"/>
    </source>
</evidence>
<keyword evidence="3" id="KW-0479">Metal-binding</keyword>
<evidence type="ECO:0000256" key="6">
    <source>
        <dbReference type="ARBA" id="ARBA00024209"/>
    </source>
</evidence>
<feature type="domain" description="RING-type" evidence="9">
    <location>
        <begin position="114"/>
        <end position="161"/>
    </location>
</feature>
<dbReference type="GO" id="GO:0016567">
    <property type="term" value="P:protein ubiquitination"/>
    <property type="evidence" value="ECO:0000318"/>
    <property type="project" value="GO_Central"/>
</dbReference>
<evidence type="ECO:0000313" key="10">
    <source>
        <dbReference type="EMBL" id="EER92733.1"/>
    </source>
</evidence>
<proteinExistence type="inferred from homology"/>
<dbReference type="InterPro" id="IPR001841">
    <property type="entry name" value="Znf_RING"/>
</dbReference>
<evidence type="ECO:0000256" key="7">
    <source>
        <dbReference type="PROSITE-ProRule" id="PRU00175"/>
    </source>
</evidence>
<dbReference type="Proteomes" id="UP000000768">
    <property type="component" value="Chromosome 1"/>
</dbReference>
<dbReference type="PROSITE" id="PS50089">
    <property type="entry name" value="ZF_RING_2"/>
    <property type="match status" value="1"/>
</dbReference>
<dbReference type="eggNOG" id="KOG0800">
    <property type="taxonomic scope" value="Eukaryota"/>
</dbReference>
<dbReference type="PANTHER" id="PTHR14155:SF610">
    <property type="entry name" value="OS01G0755700 PROTEIN"/>
    <property type="match status" value="1"/>
</dbReference>
<reference evidence="10 11" key="1">
    <citation type="journal article" date="2009" name="Nature">
        <title>The Sorghum bicolor genome and the diversification of grasses.</title>
        <authorList>
            <person name="Paterson A.H."/>
            <person name="Bowers J.E."/>
            <person name="Bruggmann R."/>
            <person name="Dubchak I."/>
            <person name="Grimwood J."/>
            <person name="Gundlach H."/>
            <person name="Haberer G."/>
            <person name="Hellsten U."/>
            <person name="Mitros T."/>
            <person name="Poliakov A."/>
            <person name="Schmutz J."/>
            <person name="Spannagl M."/>
            <person name="Tang H."/>
            <person name="Wang X."/>
            <person name="Wicker T."/>
            <person name="Bharti A.K."/>
            <person name="Chapman J."/>
            <person name="Feltus F.A."/>
            <person name="Gowik U."/>
            <person name="Grigoriev I.V."/>
            <person name="Lyons E."/>
            <person name="Maher C.A."/>
            <person name="Martis M."/>
            <person name="Narechania A."/>
            <person name="Otillar R.P."/>
            <person name="Penning B.W."/>
            <person name="Salamov A.A."/>
            <person name="Wang Y."/>
            <person name="Zhang L."/>
            <person name="Carpita N.C."/>
            <person name="Freeling M."/>
            <person name="Gingle A.R."/>
            <person name="Hash C.T."/>
            <person name="Keller B."/>
            <person name="Klein P."/>
            <person name="Kresovich S."/>
            <person name="McCann M.C."/>
            <person name="Ming R."/>
            <person name="Peterson D.G."/>
            <person name="Mehboob-ur-Rahman"/>
            <person name="Ware D."/>
            <person name="Westhoff P."/>
            <person name="Mayer K.F."/>
            <person name="Messing J."/>
            <person name="Rokhsar D.S."/>
        </authorList>
    </citation>
    <scope>NUCLEOTIDE SEQUENCE [LARGE SCALE GENOMIC DNA]</scope>
    <source>
        <strain evidence="11">cv. BTx623</strain>
    </source>
</reference>
<evidence type="ECO:0000259" key="9">
    <source>
        <dbReference type="PROSITE" id="PS50089"/>
    </source>
</evidence>
<dbReference type="InterPro" id="IPR053238">
    <property type="entry name" value="RING-H2_zinc_finger"/>
</dbReference>
<dbReference type="EMBL" id="CM000760">
    <property type="protein sequence ID" value="EER92733.1"/>
    <property type="molecule type" value="Genomic_DNA"/>
</dbReference>
<name>C5WUV1_SORBI</name>
<sequence length="207" mass="22861">MEEARVGENWGFGNLGGRTYTIRRQRQRTPPPPPSPGLEDPEPHPDGSEEGESSSGEGEFQGPVNIRAYGAALWALLQQQGKRGRVTASSDADILRLLHEVTPAGSGCCSSDCCAICLEDFDDAAAADPLSLRAMPSCSHVFHKHCILKWLRLNAVCPVCRCQLPTEDEDDEEEARRSSSRRRRSTDPDLDAWLALVAQARERQRHN</sequence>
<organism evidence="10 11">
    <name type="scientific">Sorghum bicolor</name>
    <name type="common">Sorghum</name>
    <name type="synonym">Sorghum vulgare</name>
    <dbReference type="NCBI Taxonomy" id="4558"/>
    <lineage>
        <taxon>Eukaryota</taxon>
        <taxon>Viridiplantae</taxon>
        <taxon>Streptophyta</taxon>
        <taxon>Embryophyta</taxon>
        <taxon>Tracheophyta</taxon>
        <taxon>Spermatophyta</taxon>
        <taxon>Magnoliopsida</taxon>
        <taxon>Liliopsida</taxon>
        <taxon>Poales</taxon>
        <taxon>Poaceae</taxon>
        <taxon>PACMAD clade</taxon>
        <taxon>Panicoideae</taxon>
        <taxon>Andropogonodae</taxon>
        <taxon>Andropogoneae</taxon>
        <taxon>Sorghinae</taxon>
        <taxon>Sorghum</taxon>
    </lineage>
</organism>
<dbReference type="OrthoDB" id="21204at2759"/>
<dbReference type="GO" id="GO:0061630">
    <property type="term" value="F:ubiquitin protein ligase activity"/>
    <property type="evidence" value="ECO:0000318"/>
    <property type="project" value="GO_Central"/>
</dbReference>
<evidence type="ECO:0000256" key="4">
    <source>
        <dbReference type="ARBA" id="ARBA00022771"/>
    </source>
</evidence>
<dbReference type="HOGENOM" id="CLU_1374343_0_0_1"/>
<dbReference type="STRING" id="4558.C5WUV1"/>
<evidence type="ECO:0000256" key="2">
    <source>
        <dbReference type="ARBA" id="ARBA00012483"/>
    </source>
</evidence>
<gene>
    <name evidence="10" type="ORF">SORBI_3001G476900</name>
</gene>
<feature type="region of interest" description="Disordered" evidence="8">
    <location>
        <begin position="1"/>
        <end position="61"/>
    </location>
</feature>
<dbReference type="InterPro" id="IPR013083">
    <property type="entry name" value="Znf_RING/FYVE/PHD"/>
</dbReference>
<evidence type="ECO:0000256" key="8">
    <source>
        <dbReference type="SAM" id="MobiDB-lite"/>
    </source>
</evidence>
<comment type="catalytic activity">
    <reaction evidence="1">
        <text>S-ubiquitinyl-[E2 ubiquitin-conjugating enzyme]-L-cysteine + [acceptor protein]-L-lysine = [E2 ubiquitin-conjugating enzyme]-L-cysteine + N(6)-ubiquitinyl-[acceptor protein]-L-lysine.</text>
        <dbReference type="EC" id="2.3.2.27"/>
    </reaction>
</comment>
<dbReference type="AlphaFoldDB" id="C5WUV1"/>
<reference evidence="11" key="2">
    <citation type="journal article" date="2018" name="Plant J.">
        <title>The Sorghum bicolor reference genome: improved assembly, gene annotations, a transcriptome atlas, and signatures of genome organization.</title>
        <authorList>
            <person name="McCormick R.F."/>
            <person name="Truong S.K."/>
            <person name="Sreedasyam A."/>
            <person name="Jenkins J."/>
            <person name="Shu S."/>
            <person name="Sims D."/>
            <person name="Kennedy M."/>
            <person name="Amirebrahimi M."/>
            <person name="Weers B.D."/>
            <person name="McKinley B."/>
            <person name="Mattison A."/>
            <person name="Morishige D.T."/>
            <person name="Grimwood J."/>
            <person name="Schmutz J."/>
            <person name="Mullet J.E."/>
        </authorList>
    </citation>
    <scope>NUCLEOTIDE SEQUENCE [LARGE SCALE GENOMIC DNA]</scope>
    <source>
        <strain evidence="11">cv. BTx623</strain>
    </source>
</reference>